<dbReference type="EMBL" id="KY684105">
    <property type="protein sequence ID" value="ARF10834.1"/>
    <property type="molecule type" value="Genomic_DNA"/>
</dbReference>
<evidence type="ECO:0000256" key="1">
    <source>
        <dbReference type="SAM" id="Phobius"/>
    </source>
</evidence>
<keyword evidence="1" id="KW-1133">Transmembrane helix</keyword>
<accession>A0A1V0SGQ9</accession>
<feature type="transmembrane region" description="Helical" evidence="1">
    <location>
        <begin position="33"/>
        <end position="59"/>
    </location>
</feature>
<gene>
    <name evidence="2" type="ORF">Hokovirus_3_107</name>
</gene>
<keyword evidence="1" id="KW-0812">Transmembrane</keyword>
<proteinExistence type="predicted"/>
<sequence>MSFNFDANKLYEQAETPIKVVAYGTMSYYYIKLIYGMIVGCVVFCIICSFLSSFGYGLANGQIDMKQVDKKKNNVSYKIGI</sequence>
<keyword evidence="1" id="KW-0472">Membrane</keyword>
<organism evidence="2">
    <name type="scientific">Hokovirus HKV1</name>
    <dbReference type="NCBI Taxonomy" id="1977638"/>
    <lineage>
        <taxon>Viruses</taxon>
        <taxon>Varidnaviria</taxon>
        <taxon>Bamfordvirae</taxon>
        <taxon>Nucleocytoviricota</taxon>
        <taxon>Megaviricetes</taxon>
        <taxon>Imitervirales</taxon>
        <taxon>Mimiviridae</taxon>
        <taxon>Klosneuvirinae</taxon>
        <taxon>Hokovirus</taxon>
    </lineage>
</organism>
<protein>
    <submittedName>
        <fullName evidence="2">Uncharacterized protein</fullName>
    </submittedName>
</protein>
<name>A0A1V0SGQ9_9VIRU</name>
<reference evidence="2" key="1">
    <citation type="journal article" date="2017" name="Science">
        <title>Giant viruses with an expanded complement of translation system components.</title>
        <authorList>
            <person name="Schulz F."/>
            <person name="Yutin N."/>
            <person name="Ivanova N.N."/>
            <person name="Ortega D.R."/>
            <person name="Lee T.K."/>
            <person name="Vierheilig J."/>
            <person name="Daims H."/>
            <person name="Horn M."/>
            <person name="Wagner M."/>
            <person name="Jensen G.J."/>
            <person name="Kyrpides N.C."/>
            <person name="Koonin E.V."/>
            <person name="Woyke T."/>
        </authorList>
    </citation>
    <scope>NUCLEOTIDE SEQUENCE</scope>
    <source>
        <strain evidence="2">HKV1</strain>
    </source>
</reference>
<evidence type="ECO:0000313" key="2">
    <source>
        <dbReference type="EMBL" id="ARF10834.1"/>
    </source>
</evidence>